<dbReference type="PANTHER" id="PTHR35807">
    <property type="entry name" value="TRANSCRIPTIONAL REGULATOR REDD-RELATED"/>
    <property type="match status" value="1"/>
</dbReference>
<dbReference type="Pfam" id="PF03704">
    <property type="entry name" value="BTAD"/>
    <property type="match status" value="1"/>
</dbReference>
<dbReference type="SUPFAM" id="SSF48452">
    <property type="entry name" value="TPR-like"/>
    <property type="match status" value="1"/>
</dbReference>
<reference evidence="8 9" key="1">
    <citation type="submission" date="2024-03" db="EMBL/GenBank/DDBJ databases">
        <title>Actinomycetospora sp. OC33-EN06, a novel actinomycete isolated from wild orchid (Aerides multiflora).</title>
        <authorList>
            <person name="Suriyachadkun C."/>
        </authorList>
    </citation>
    <scope>NUCLEOTIDE SEQUENCE [LARGE SCALE GENOMIC DNA]</scope>
    <source>
        <strain evidence="8 9">OC33-EN06</strain>
    </source>
</reference>
<feature type="region of interest" description="Disordered" evidence="6">
    <location>
        <begin position="222"/>
        <end position="266"/>
    </location>
</feature>
<dbReference type="PROSITE" id="PS51755">
    <property type="entry name" value="OMPR_PHOB"/>
    <property type="match status" value="1"/>
</dbReference>
<evidence type="ECO:0000313" key="9">
    <source>
        <dbReference type="Proteomes" id="UP001370100"/>
    </source>
</evidence>
<keyword evidence="2" id="KW-0805">Transcription regulation</keyword>
<dbReference type="InterPro" id="IPR051677">
    <property type="entry name" value="AfsR-DnrI-RedD_regulator"/>
</dbReference>
<comment type="similarity">
    <text evidence="1">Belongs to the AfsR/DnrI/RedD regulatory family.</text>
</comment>
<evidence type="ECO:0000256" key="2">
    <source>
        <dbReference type="ARBA" id="ARBA00023015"/>
    </source>
</evidence>
<dbReference type="Gene3D" id="3.40.50.300">
    <property type="entry name" value="P-loop containing nucleotide triphosphate hydrolases"/>
    <property type="match status" value="1"/>
</dbReference>
<evidence type="ECO:0000256" key="3">
    <source>
        <dbReference type="ARBA" id="ARBA00023125"/>
    </source>
</evidence>
<feature type="compositionally biased region" description="Pro residues" evidence="6">
    <location>
        <begin position="249"/>
        <end position="266"/>
    </location>
</feature>
<feature type="compositionally biased region" description="Basic residues" evidence="6">
    <location>
        <begin position="690"/>
        <end position="703"/>
    </location>
</feature>
<organism evidence="8 9">
    <name type="scientific">Actinomycetospora aeridis</name>
    <dbReference type="NCBI Taxonomy" id="3129231"/>
    <lineage>
        <taxon>Bacteria</taxon>
        <taxon>Bacillati</taxon>
        <taxon>Actinomycetota</taxon>
        <taxon>Actinomycetes</taxon>
        <taxon>Pseudonocardiales</taxon>
        <taxon>Pseudonocardiaceae</taxon>
        <taxon>Actinomycetospora</taxon>
    </lineage>
</organism>
<feature type="region of interest" description="Disordered" evidence="6">
    <location>
        <begin position="630"/>
        <end position="650"/>
    </location>
</feature>
<feature type="DNA-binding region" description="OmpR/PhoB-type" evidence="5">
    <location>
        <begin position="1"/>
        <end position="92"/>
    </location>
</feature>
<dbReference type="PANTHER" id="PTHR35807:SF1">
    <property type="entry name" value="TRANSCRIPTIONAL REGULATOR REDD"/>
    <property type="match status" value="1"/>
</dbReference>
<protein>
    <submittedName>
        <fullName evidence="8">AfsR/SARP family transcriptional regulator</fullName>
    </submittedName>
</protein>
<dbReference type="SMART" id="SM00862">
    <property type="entry name" value="Trans_reg_C"/>
    <property type="match status" value="1"/>
</dbReference>
<evidence type="ECO:0000256" key="1">
    <source>
        <dbReference type="ARBA" id="ARBA00005820"/>
    </source>
</evidence>
<dbReference type="Gene3D" id="1.10.10.10">
    <property type="entry name" value="Winged helix-like DNA-binding domain superfamily/Winged helix DNA-binding domain"/>
    <property type="match status" value="1"/>
</dbReference>
<dbReference type="Gene3D" id="1.25.40.10">
    <property type="entry name" value="Tetratricopeptide repeat domain"/>
    <property type="match status" value="1"/>
</dbReference>
<dbReference type="InterPro" id="IPR027417">
    <property type="entry name" value="P-loop_NTPase"/>
</dbReference>
<evidence type="ECO:0000259" key="7">
    <source>
        <dbReference type="PROSITE" id="PS51755"/>
    </source>
</evidence>
<feature type="domain" description="OmpR/PhoB-type" evidence="7">
    <location>
        <begin position="1"/>
        <end position="92"/>
    </location>
</feature>
<name>A0ABU8N809_9PSEU</name>
<keyword evidence="4" id="KW-0804">Transcription</keyword>
<dbReference type="SUPFAM" id="SSF52540">
    <property type="entry name" value="P-loop containing nucleoside triphosphate hydrolases"/>
    <property type="match status" value="1"/>
</dbReference>
<feature type="compositionally biased region" description="Basic and acidic residues" evidence="6">
    <location>
        <begin position="679"/>
        <end position="689"/>
    </location>
</feature>
<evidence type="ECO:0000256" key="4">
    <source>
        <dbReference type="ARBA" id="ARBA00023163"/>
    </source>
</evidence>
<dbReference type="InterPro" id="IPR011990">
    <property type="entry name" value="TPR-like_helical_dom_sf"/>
</dbReference>
<sequence>MQIRVLGAVEIVTADGAVVDPGAPKRRAVVAVLALAANQVVDADTLVTRVWGDEPPTHARTALHGHVSALRKLLAPHAARLTSRGSGYELIVPDGAVDALRFTELADRARQAADEEAVALLREALGLWLGPPLTGVASSLHLDATAVRLVDAHRRVVSDLARRLLDLGRPEDAAALLQDHLLADPLREDLAAMAMQALDRAGDRAAAFEVFGRTEAALQRELGVEPSESLAREHEQLVSGAPEDTGPAATPPAPPSVPPPPAPARPVPAQLPARDAGFHGREAELTRLDAHAPAGSGGAVVVLHGVVGVGKSALALRHAHRIAGEFPDGQLYADLGGGDAAGPVGPDAVLAGFLDALGAPDDARGSGVPTDRLAAQFRSLAAGRRLLVVLDNARDAAQVRPLLAPDCLTLVTSRRRMDALVIEQGAAHVELDVLGTDEATGLLAAALGAGARADARVGEGTDARALGDLAARCGGLPLALRLAVTSLITHPTWDAQQLADAIADDDTRCALLVTRENGVGALVAATAATVPPASARALDLLGLHPGLVVDRFAVAALLDTTPEGARERLEDLARAGLLVEGPTGRWRRHDLVRLHGRHRIADDPERPAAVARLVDYYRQAVTAAVRALDAQPAGPAEGADAGARPLPPLDDEDAARRWVATEETALHELARLAESTQDDAGRELAERARDLRRRPARRRRAVR</sequence>
<keyword evidence="9" id="KW-1185">Reference proteome</keyword>
<feature type="compositionally biased region" description="Low complexity" evidence="6">
    <location>
        <begin position="630"/>
        <end position="644"/>
    </location>
</feature>
<dbReference type="SUPFAM" id="SSF46894">
    <property type="entry name" value="C-terminal effector domain of the bipartite response regulators"/>
    <property type="match status" value="1"/>
</dbReference>
<dbReference type="SMART" id="SM01043">
    <property type="entry name" value="BTAD"/>
    <property type="match status" value="1"/>
</dbReference>
<dbReference type="InterPro" id="IPR016032">
    <property type="entry name" value="Sig_transdc_resp-reg_C-effctor"/>
</dbReference>
<dbReference type="InterPro" id="IPR036388">
    <property type="entry name" value="WH-like_DNA-bd_sf"/>
</dbReference>
<dbReference type="InterPro" id="IPR001867">
    <property type="entry name" value="OmpR/PhoB-type_DNA-bd"/>
</dbReference>
<gene>
    <name evidence="8" type="ORF">WCD41_18870</name>
</gene>
<dbReference type="EMBL" id="JBBEGL010000005">
    <property type="protein sequence ID" value="MEJ2888528.1"/>
    <property type="molecule type" value="Genomic_DNA"/>
</dbReference>
<evidence type="ECO:0000256" key="6">
    <source>
        <dbReference type="SAM" id="MobiDB-lite"/>
    </source>
</evidence>
<evidence type="ECO:0000313" key="8">
    <source>
        <dbReference type="EMBL" id="MEJ2888528.1"/>
    </source>
</evidence>
<proteinExistence type="inferred from homology"/>
<dbReference type="CDD" id="cd15831">
    <property type="entry name" value="BTAD"/>
    <property type="match status" value="1"/>
</dbReference>
<keyword evidence="3 5" id="KW-0238">DNA-binding</keyword>
<accession>A0ABU8N809</accession>
<dbReference type="RefSeq" id="WP_337715178.1">
    <property type="nucleotide sequence ID" value="NZ_JBBEGL010000005.1"/>
</dbReference>
<dbReference type="Proteomes" id="UP001370100">
    <property type="component" value="Unassembled WGS sequence"/>
</dbReference>
<dbReference type="PRINTS" id="PR00364">
    <property type="entry name" value="DISEASERSIST"/>
</dbReference>
<dbReference type="Pfam" id="PF00486">
    <property type="entry name" value="Trans_reg_C"/>
    <property type="match status" value="1"/>
</dbReference>
<comment type="caution">
    <text evidence="8">The sequence shown here is derived from an EMBL/GenBank/DDBJ whole genome shotgun (WGS) entry which is preliminary data.</text>
</comment>
<evidence type="ECO:0000256" key="5">
    <source>
        <dbReference type="PROSITE-ProRule" id="PRU01091"/>
    </source>
</evidence>
<feature type="region of interest" description="Disordered" evidence="6">
    <location>
        <begin position="669"/>
        <end position="703"/>
    </location>
</feature>
<dbReference type="InterPro" id="IPR005158">
    <property type="entry name" value="BTAD"/>
</dbReference>